<dbReference type="PANTHER" id="PTHR43806">
    <property type="entry name" value="PEPTIDASE S8"/>
    <property type="match status" value="1"/>
</dbReference>
<organism evidence="11 12">
    <name type="scientific">Arthrobotrys musiformis</name>
    <dbReference type="NCBI Taxonomy" id="47236"/>
    <lineage>
        <taxon>Eukaryota</taxon>
        <taxon>Fungi</taxon>
        <taxon>Dikarya</taxon>
        <taxon>Ascomycota</taxon>
        <taxon>Pezizomycotina</taxon>
        <taxon>Orbiliomycetes</taxon>
        <taxon>Orbiliales</taxon>
        <taxon>Orbiliaceae</taxon>
        <taxon>Arthrobotrys</taxon>
    </lineage>
</organism>
<dbReference type="InterPro" id="IPR015500">
    <property type="entry name" value="Peptidase_S8_subtilisin-rel"/>
</dbReference>
<evidence type="ECO:0000256" key="7">
    <source>
        <dbReference type="SAM" id="MobiDB-lite"/>
    </source>
</evidence>
<dbReference type="FunFam" id="3.40.50.200:FF:000007">
    <property type="entry name" value="Subtilisin-like serine protease"/>
    <property type="match status" value="1"/>
</dbReference>
<dbReference type="InterPro" id="IPR023828">
    <property type="entry name" value="Peptidase_S8_Ser-AS"/>
</dbReference>
<dbReference type="InterPro" id="IPR036852">
    <property type="entry name" value="Peptidase_S8/S53_dom_sf"/>
</dbReference>
<evidence type="ECO:0000256" key="5">
    <source>
        <dbReference type="ARBA" id="ARBA00022825"/>
    </source>
</evidence>
<evidence type="ECO:0000259" key="10">
    <source>
        <dbReference type="Pfam" id="PF05922"/>
    </source>
</evidence>
<feature type="domain" description="Peptidase S8/S53" evidence="9">
    <location>
        <begin position="239"/>
        <end position="482"/>
    </location>
</feature>
<evidence type="ECO:0000256" key="4">
    <source>
        <dbReference type="ARBA" id="ARBA00022801"/>
    </source>
</evidence>
<gene>
    <name evidence="11" type="ORF">TWF481_006627</name>
</gene>
<dbReference type="InterPro" id="IPR034193">
    <property type="entry name" value="PCSK9_ProteinaseK-like"/>
</dbReference>
<dbReference type="SUPFAM" id="SSF52743">
    <property type="entry name" value="Subtilisin-like"/>
    <property type="match status" value="1"/>
</dbReference>
<keyword evidence="2 6" id="KW-0645">Protease</keyword>
<keyword evidence="5 6" id="KW-0720">Serine protease</keyword>
<keyword evidence="3 8" id="KW-0732">Signal</keyword>
<feature type="domain" description="Inhibitor I9" evidence="10">
    <location>
        <begin position="71"/>
        <end position="164"/>
    </location>
</feature>
<comment type="similarity">
    <text evidence="1 6">Belongs to the peptidase S8 family.</text>
</comment>
<feature type="active site" description="Charge relay system" evidence="6">
    <location>
        <position position="278"/>
    </location>
</feature>
<feature type="active site" description="Charge relay system" evidence="6">
    <location>
        <position position="246"/>
    </location>
</feature>
<dbReference type="Proteomes" id="UP001370758">
    <property type="component" value="Unassembled WGS sequence"/>
</dbReference>
<feature type="chain" id="PRO_5043485771" description="Peptidase S8/S53 domain-containing protein" evidence="8">
    <location>
        <begin position="21"/>
        <end position="500"/>
    </location>
</feature>
<evidence type="ECO:0000256" key="6">
    <source>
        <dbReference type="PROSITE-ProRule" id="PRU01240"/>
    </source>
</evidence>
<dbReference type="PRINTS" id="PR00723">
    <property type="entry name" value="SUBTILISIN"/>
</dbReference>
<comment type="caution">
    <text evidence="11">The sequence shown here is derived from an EMBL/GenBank/DDBJ whole genome shotgun (WGS) entry which is preliminary data.</text>
</comment>
<dbReference type="PANTHER" id="PTHR43806:SF11">
    <property type="entry name" value="CEREVISIN-RELATED"/>
    <property type="match status" value="1"/>
</dbReference>
<sequence length="500" mass="54556">MKWQVISTSFILISLPSVFAKPAVNRGNFRIKPRWHKPEIAIASSSNVEENTSATNGALNTEDDSTDPFNSYIVTMKQDEERPWMEIFDEMGFNCTEKKDNMYSSHSNSQSGYQNQIRSFETDFGENIQAFGHNMRAFTMNLRESEADGLSGLEEIAIIEKDSIARPTVIEEDETEVYNMTFSDGLQFQKRQEQAQIYVQGSAPWNLQRISSHNKVALNGRNITDLSYQYTYDSMAGFGVDVYLLDTGTNIEHQDFAGRAKREFNAFPGDDGQDMRGHGTHTAGTVGSIHYGVAKNANILAMKVINNAGSGPSSAITQAIDHAIRRHNQRRSDPSFKGSVISMSLSGPGASESLKNMMLKATQAGIHISIAAGNEKKDACTVWPGRYSKEIPIVTVGASDSNDQKASFSNFGECVDIHAPGVSIMSTYNKGATSTRSLQGTSMACPAVTGIIADELVKNPRLRYNPVGMKRHLIAMAAGVAVAGANSGRGLANNGFKGTR</sequence>
<protein>
    <recommendedName>
        <fullName evidence="13">Peptidase S8/S53 domain-containing protein</fullName>
    </recommendedName>
</protein>
<evidence type="ECO:0000313" key="11">
    <source>
        <dbReference type="EMBL" id="KAK6504688.1"/>
    </source>
</evidence>
<dbReference type="InterPro" id="IPR050131">
    <property type="entry name" value="Peptidase_S8_subtilisin-like"/>
</dbReference>
<proteinExistence type="inferred from homology"/>
<dbReference type="InterPro" id="IPR000209">
    <property type="entry name" value="Peptidase_S8/S53_dom"/>
</dbReference>
<dbReference type="PROSITE" id="PS00138">
    <property type="entry name" value="SUBTILASE_SER"/>
    <property type="match status" value="1"/>
</dbReference>
<dbReference type="AlphaFoldDB" id="A0AAV9WB39"/>
<accession>A0AAV9WB39</accession>
<dbReference type="Pfam" id="PF05922">
    <property type="entry name" value="Inhibitor_I9"/>
    <property type="match status" value="1"/>
</dbReference>
<evidence type="ECO:0000256" key="8">
    <source>
        <dbReference type="SAM" id="SignalP"/>
    </source>
</evidence>
<feature type="region of interest" description="Disordered" evidence="7">
    <location>
        <begin position="44"/>
        <end position="66"/>
    </location>
</feature>
<name>A0AAV9WB39_9PEZI</name>
<feature type="active site" description="Charge relay system" evidence="6">
    <location>
        <position position="442"/>
    </location>
</feature>
<dbReference type="GO" id="GO:0004252">
    <property type="term" value="F:serine-type endopeptidase activity"/>
    <property type="evidence" value="ECO:0007669"/>
    <property type="project" value="UniProtKB-UniRule"/>
</dbReference>
<dbReference type="Gene3D" id="3.40.50.200">
    <property type="entry name" value="Peptidase S8/S53 domain"/>
    <property type="match status" value="1"/>
</dbReference>
<keyword evidence="12" id="KW-1185">Reference proteome</keyword>
<feature type="signal peptide" evidence="8">
    <location>
        <begin position="1"/>
        <end position="20"/>
    </location>
</feature>
<evidence type="ECO:0008006" key="13">
    <source>
        <dbReference type="Google" id="ProtNLM"/>
    </source>
</evidence>
<reference evidence="11 12" key="1">
    <citation type="submission" date="2023-08" db="EMBL/GenBank/DDBJ databases">
        <authorList>
            <person name="Palmer J.M."/>
        </authorList>
    </citation>
    <scope>NUCLEOTIDE SEQUENCE [LARGE SCALE GENOMIC DNA]</scope>
    <source>
        <strain evidence="11 12">TWF481</strain>
    </source>
</reference>
<dbReference type="EMBL" id="JAVHJL010000004">
    <property type="protein sequence ID" value="KAK6504688.1"/>
    <property type="molecule type" value="Genomic_DNA"/>
</dbReference>
<keyword evidence="4 6" id="KW-0378">Hydrolase</keyword>
<dbReference type="InterPro" id="IPR010259">
    <property type="entry name" value="S8pro/Inhibitor_I9"/>
</dbReference>
<dbReference type="CDD" id="cd04077">
    <property type="entry name" value="Peptidases_S8_PCSK9_ProteinaseK_like"/>
    <property type="match status" value="1"/>
</dbReference>
<evidence type="ECO:0000256" key="3">
    <source>
        <dbReference type="ARBA" id="ARBA00022729"/>
    </source>
</evidence>
<evidence type="ECO:0000256" key="2">
    <source>
        <dbReference type="ARBA" id="ARBA00022670"/>
    </source>
</evidence>
<dbReference type="PROSITE" id="PS51892">
    <property type="entry name" value="SUBTILASE"/>
    <property type="match status" value="1"/>
</dbReference>
<evidence type="ECO:0000259" key="9">
    <source>
        <dbReference type="Pfam" id="PF00082"/>
    </source>
</evidence>
<evidence type="ECO:0000313" key="12">
    <source>
        <dbReference type="Proteomes" id="UP001370758"/>
    </source>
</evidence>
<evidence type="ECO:0000256" key="1">
    <source>
        <dbReference type="ARBA" id="ARBA00011073"/>
    </source>
</evidence>
<dbReference type="GO" id="GO:0006508">
    <property type="term" value="P:proteolysis"/>
    <property type="evidence" value="ECO:0007669"/>
    <property type="project" value="UniProtKB-KW"/>
</dbReference>
<feature type="compositionally biased region" description="Polar residues" evidence="7">
    <location>
        <begin position="44"/>
        <end position="59"/>
    </location>
</feature>
<dbReference type="Pfam" id="PF00082">
    <property type="entry name" value="Peptidase_S8"/>
    <property type="match status" value="1"/>
</dbReference>